<feature type="domain" description="Non-reducing end beta-L-arabinofuranosidase-like GH127 middle" evidence="2">
    <location>
        <begin position="437"/>
        <end position="533"/>
    </location>
</feature>
<protein>
    <submittedName>
        <fullName evidence="3">Glycoside hydrolase family 127 protein</fullName>
    </submittedName>
</protein>
<evidence type="ECO:0000259" key="1">
    <source>
        <dbReference type="Pfam" id="PF07944"/>
    </source>
</evidence>
<dbReference type="InterPro" id="IPR012878">
    <property type="entry name" value="Beta-AFase-like_GH127_cat"/>
</dbReference>
<name>A0ABS5VVF0_9BACT</name>
<feature type="domain" description="Non-reducing end beta-L-arabinofuranosidase-like GH127 catalytic" evidence="1">
    <location>
        <begin position="59"/>
        <end position="425"/>
    </location>
</feature>
<evidence type="ECO:0000313" key="4">
    <source>
        <dbReference type="Proteomes" id="UP000772618"/>
    </source>
</evidence>
<dbReference type="InterPro" id="IPR049046">
    <property type="entry name" value="Beta-AFase-like_GH127_middle"/>
</dbReference>
<dbReference type="Proteomes" id="UP000772618">
    <property type="component" value="Unassembled WGS sequence"/>
</dbReference>
<dbReference type="EMBL" id="JAHESD010000048">
    <property type="protein sequence ID" value="MBT1705191.1"/>
    <property type="molecule type" value="Genomic_DNA"/>
</dbReference>
<dbReference type="InterPro" id="IPR008928">
    <property type="entry name" value="6-hairpin_glycosidase_sf"/>
</dbReference>
<dbReference type="SUPFAM" id="SSF48208">
    <property type="entry name" value="Six-hairpin glycosidases"/>
    <property type="match status" value="1"/>
</dbReference>
<dbReference type="Pfam" id="PF20736">
    <property type="entry name" value="Glyco_hydro127M"/>
    <property type="match status" value="1"/>
</dbReference>
<keyword evidence="4" id="KW-1185">Reference proteome</keyword>
<comment type="caution">
    <text evidence="3">The sequence shown here is derived from an EMBL/GenBank/DDBJ whole genome shotgun (WGS) entry which is preliminary data.</text>
</comment>
<organism evidence="3 4">
    <name type="scientific">Chryseosolibacter indicus</name>
    <dbReference type="NCBI Taxonomy" id="2782351"/>
    <lineage>
        <taxon>Bacteria</taxon>
        <taxon>Pseudomonadati</taxon>
        <taxon>Bacteroidota</taxon>
        <taxon>Cytophagia</taxon>
        <taxon>Cytophagales</taxon>
        <taxon>Chryseotaleaceae</taxon>
        <taxon>Chryseosolibacter</taxon>
    </lineage>
</organism>
<keyword evidence="3" id="KW-0378">Hydrolase</keyword>
<evidence type="ECO:0000259" key="2">
    <source>
        <dbReference type="Pfam" id="PF20736"/>
    </source>
</evidence>
<dbReference type="GO" id="GO:0016787">
    <property type="term" value="F:hydrolase activity"/>
    <property type="evidence" value="ECO:0007669"/>
    <property type="project" value="UniProtKB-KW"/>
</dbReference>
<sequence length="691" mass="79468">MSKPNIKELTLLVVIYSLFISCSSNEKQEKDSWGHPEIVCVDRPVIKANNKFYIGNRAPLTPLNFIKLPVGSIKPEGWILKFLELQRDGLTGHLPEISAWLEKDNNAWLTNGGDHGWEEVPYWLKGYASLGYLLRDEKLISEAQTWFEGVFRSQRKDGYFGPENLRNGNHELWGHMIMLFCLQSYYEYSKDERVIDLMTKFFKWEMTVPDEKFLEDYWENSRGGDNLYSVYWLYNITGDAFLLDLAHKIHRNTANWMQDSSLPNWHNVNIAQSYREPATYYVQTGDSLHLDATYNNFNLIRRTFGQVPGGMFGGDENSRMGYIDPRQGIETCGMVEEMASNEMLLRITGDPFWADQCENVAFNTYPAAFTADFKALRYITAPNHVVSDSKNHKPGIDNGGPFLMMNPFSSRCCQHNHAQGWPYYAENLFVATPDNGLASVLFNSCAVTAKVGDGTEVTVKEETHYPFEEQVRYEINTPKEVNFPLYIRIPQWCRKANIQINGKVSNVKLEPGKYVRISRNWKNSDKIVLDVPMEVQLKKWEVNKNSVSVNYGPLTFSLKIAENYVKVDSRASAIWDSKWQKEADAEKWPSFEIYPGSPWNYGLVLDDDDRKQMFEVNRKAWPEDNYPFAAASVPLEIRTLGKKIPQWKIDQFGLCAVLPQSPVVIREQKEEITLIPMGAARLRISAFPVVK</sequence>
<dbReference type="PANTHER" id="PTHR31151:SF0">
    <property type="entry name" value="PROLINE-TRNA LIGASE (DUF1680)"/>
    <property type="match status" value="1"/>
</dbReference>
<dbReference type="PANTHER" id="PTHR31151">
    <property type="entry name" value="PROLINE-TRNA LIGASE (DUF1680)"/>
    <property type="match status" value="1"/>
</dbReference>
<dbReference type="RefSeq" id="WP_254155146.1">
    <property type="nucleotide sequence ID" value="NZ_JAHESD010000048.1"/>
</dbReference>
<reference evidence="3 4" key="1">
    <citation type="submission" date="2021-05" db="EMBL/GenBank/DDBJ databases">
        <title>A Polyphasic approach of four new species of the genus Ohtaekwangia: Ohtaekwangia histidinii sp. nov., Ohtaekwangia cretensis sp. nov., Ohtaekwangia indiensis sp. nov., Ohtaekwangia reichenbachii sp. nov. from diverse environment.</title>
        <authorList>
            <person name="Octaviana S."/>
        </authorList>
    </citation>
    <scope>NUCLEOTIDE SEQUENCE [LARGE SCALE GENOMIC DNA]</scope>
    <source>
        <strain evidence="3 4">PWU20</strain>
    </source>
</reference>
<proteinExistence type="predicted"/>
<dbReference type="PROSITE" id="PS51257">
    <property type="entry name" value="PROKAR_LIPOPROTEIN"/>
    <property type="match status" value="1"/>
</dbReference>
<accession>A0ABS5VVF0</accession>
<evidence type="ECO:0000313" key="3">
    <source>
        <dbReference type="EMBL" id="MBT1705191.1"/>
    </source>
</evidence>
<dbReference type="Pfam" id="PF07944">
    <property type="entry name" value="Beta-AFase-like_GH127_cat"/>
    <property type="match status" value="1"/>
</dbReference>
<gene>
    <name evidence="3" type="ORF">KK060_17995</name>
</gene>